<evidence type="ECO:0000259" key="3">
    <source>
        <dbReference type="PROSITE" id="PS51186"/>
    </source>
</evidence>
<evidence type="ECO:0000313" key="5">
    <source>
        <dbReference type="Proteomes" id="UP001152320"/>
    </source>
</evidence>
<dbReference type="InterPro" id="IPR016181">
    <property type="entry name" value="Acyl_CoA_acyltransferase"/>
</dbReference>
<evidence type="ECO:0000256" key="1">
    <source>
        <dbReference type="ARBA" id="ARBA00022679"/>
    </source>
</evidence>
<feature type="domain" description="N-acetyltransferase" evidence="3">
    <location>
        <begin position="80"/>
        <end position="221"/>
    </location>
</feature>
<dbReference type="PANTHER" id="PTHR13947:SF37">
    <property type="entry name" value="LD18367P"/>
    <property type="match status" value="1"/>
</dbReference>
<keyword evidence="2" id="KW-0812">Transmembrane</keyword>
<evidence type="ECO:0000313" key="4">
    <source>
        <dbReference type="EMBL" id="KAJ8029080.1"/>
    </source>
</evidence>
<feature type="transmembrane region" description="Helical" evidence="2">
    <location>
        <begin position="59"/>
        <end position="77"/>
    </location>
</feature>
<dbReference type="Pfam" id="PF00583">
    <property type="entry name" value="Acetyltransf_1"/>
    <property type="match status" value="1"/>
</dbReference>
<dbReference type="InterPro" id="IPR050769">
    <property type="entry name" value="NAT_camello-type"/>
</dbReference>
<dbReference type="Gene3D" id="3.40.630.30">
    <property type="match status" value="1"/>
</dbReference>
<name>A0A9Q1BLZ3_HOLLE</name>
<keyword evidence="5" id="KW-1185">Reference proteome</keyword>
<dbReference type="CDD" id="cd04301">
    <property type="entry name" value="NAT_SF"/>
    <property type="match status" value="1"/>
</dbReference>
<dbReference type="PROSITE" id="PS51186">
    <property type="entry name" value="GNAT"/>
    <property type="match status" value="1"/>
</dbReference>
<accession>A0A9Q1BLZ3</accession>
<comment type="caution">
    <text evidence="4">The sequence shown here is derived from an EMBL/GenBank/DDBJ whole genome shotgun (WGS) entry which is preliminary data.</text>
</comment>
<dbReference type="GO" id="GO:0008080">
    <property type="term" value="F:N-acetyltransferase activity"/>
    <property type="evidence" value="ECO:0007669"/>
    <property type="project" value="InterPro"/>
</dbReference>
<proteinExistence type="predicted"/>
<dbReference type="AlphaFoldDB" id="A0A9Q1BLZ3"/>
<dbReference type="EMBL" id="JAIZAY010000014">
    <property type="protein sequence ID" value="KAJ8029080.1"/>
    <property type="molecule type" value="Genomic_DNA"/>
</dbReference>
<keyword evidence="2" id="KW-0472">Membrane</keyword>
<dbReference type="InterPro" id="IPR000182">
    <property type="entry name" value="GNAT_dom"/>
</dbReference>
<keyword evidence="2" id="KW-1133">Transmembrane helix</keyword>
<dbReference type="PANTHER" id="PTHR13947">
    <property type="entry name" value="GNAT FAMILY N-ACETYLTRANSFERASE"/>
    <property type="match status" value="1"/>
</dbReference>
<dbReference type="SUPFAM" id="SSF55729">
    <property type="entry name" value="Acyl-CoA N-acyltransferases (Nat)"/>
    <property type="match status" value="1"/>
</dbReference>
<evidence type="ECO:0000256" key="2">
    <source>
        <dbReference type="SAM" id="Phobius"/>
    </source>
</evidence>
<organism evidence="4 5">
    <name type="scientific">Holothuria leucospilota</name>
    <name type="common">Black long sea cucumber</name>
    <name type="synonym">Mertensiothuria leucospilota</name>
    <dbReference type="NCBI Taxonomy" id="206669"/>
    <lineage>
        <taxon>Eukaryota</taxon>
        <taxon>Metazoa</taxon>
        <taxon>Echinodermata</taxon>
        <taxon>Eleutherozoa</taxon>
        <taxon>Echinozoa</taxon>
        <taxon>Holothuroidea</taxon>
        <taxon>Aspidochirotacea</taxon>
        <taxon>Aspidochirotida</taxon>
        <taxon>Holothuriidae</taxon>
        <taxon>Holothuria</taxon>
    </lineage>
</organism>
<gene>
    <name evidence="4" type="ORF">HOLleu_28393</name>
</gene>
<keyword evidence="1" id="KW-0808">Transferase</keyword>
<dbReference type="Proteomes" id="UP001152320">
    <property type="component" value="Chromosome 14"/>
</dbReference>
<reference evidence="4" key="1">
    <citation type="submission" date="2021-10" db="EMBL/GenBank/DDBJ databases">
        <title>Tropical sea cucumber genome reveals ecological adaptation and Cuvierian tubules defense mechanism.</title>
        <authorList>
            <person name="Chen T."/>
        </authorList>
    </citation>
    <scope>NUCLEOTIDE SEQUENCE</scope>
    <source>
        <strain evidence="4">Nanhai2018</strain>
        <tissue evidence="4">Muscle</tissue>
    </source>
</reference>
<protein>
    <submittedName>
        <fullName evidence="4">N-acetylaspartate synthetase</fullName>
    </submittedName>
</protein>
<sequence length="309" mass="34955">MNLKIRPFEAKDTDQVIKLLQDANLSLVWTGFCLAARKPTVSALIICCAISVYVWTKSVLFLVAVPITVYGLLYFILRSIVIFLWKGPAIVDLQDVQNSYQSDPRTNFWVAVDEGQNSCRGNASSYIVIASIAITQKGKPNVAFLRRVAVSQEYRRLGIARKLVKHAIHFCLVKNYDAVELVTTEAQNPARKLYEEEGFVYVKTTYLYKCFAMHLFSLNLEAKRNSEMQRTVVVLAYPEGLILEVAVDYFEILSNMIDKSGLKIQYLKGITEAFLRKLQLASCFLACSFAPKESSLIRDIHNGFSHKIS</sequence>
<dbReference type="OrthoDB" id="9985577at2759"/>